<name>A0A1G8RMZ7_9BACI</name>
<sequence>MPKRNRRENYSDFESVESQQNELIGEEFAEGAYGSPFEETTGQKSTPWQHDQHRVTAFTYENRELHAGGGRYFPQAHKPHSSEDEDNDKGRE</sequence>
<keyword evidence="3" id="KW-1185">Reference proteome</keyword>
<accession>A0A1G8RMZ7</accession>
<feature type="compositionally biased region" description="Polar residues" evidence="1">
    <location>
        <begin position="38"/>
        <end position="49"/>
    </location>
</feature>
<evidence type="ECO:0000313" key="3">
    <source>
        <dbReference type="Proteomes" id="UP000198853"/>
    </source>
</evidence>
<feature type="compositionally biased region" description="Acidic residues" evidence="1">
    <location>
        <begin position="83"/>
        <end position="92"/>
    </location>
</feature>
<dbReference type="OrthoDB" id="2376226at2"/>
<proteinExistence type="predicted"/>
<feature type="region of interest" description="Disordered" evidence="1">
    <location>
        <begin position="66"/>
        <end position="92"/>
    </location>
</feature>
<protein>
    <recommendedName>
        <fullName evidence="4">Cytosolic protein</fullName>
    </recommendedName>
</protein>
<feature type="region of interest" description="Disordered" evidence="1">
    <location>
        <begin position="1"/>
        <end position="50"/>
    </location>
</feature>
<evidence type="ECO:0000313" key="2">
    <source>
        <dbReference type="EMBL" id="SDJ18361.1"/>
    </source>
</evidence>
<organism evidence="2 3">
    <name type="scientific">Natribacillus halophilus</name>
    <dbReference type="NCBI Taxonomy" id="549003"/>
    <lineage>
        <taxon>Bacteria</taxon>
        <taxon>Bacillati</taxon>
        <taxon>Bacillota</taxon>
        <taxon>Bacilli</taxon>
        <taxon>Bacillales</taxon>
        <taxon>Bacillaceae</taxon>
        <taxon>Natribacillus</taxon>
    </lineage>
</organism>
<evidence type="ECO:0008006" key="4">
    <source>
        <dbReference type="Google" id="ProtNLM"/>
    </source>
</evidence>
<gene>
    <name evidence="2" type="ORF">SAMN04488123_11921</name>
</gene>
<evidence type="ECO:0000256" key="1">
    <source>
        <dbReference type="SAM" id="MobiDB-lite"/>
    </source>
</evidence>
<dbReference type="EMBL" id="FNEN01000019">
    <property type="protein sequence ID" value="SDJ18361.1"/>
    <property type="molecule type" value="Genomic_DNA"/>
</dbReference>
<dbReference type="RefSeq" id="WP_090399572.1">
    <property type="nucleotide sequence ID" value="NZ_FNEN01000019.1"/>
</dbReference>
<reference evidence="2 3" key="1">
    <citation type="submission" date="2016-10" db="EMBL/GenBank/DDBJ databases">
        <authorList>
            <person name="de Groot N.N."/>
        </authorList>
    </citation>
    <scope>NUCLEOTIDE SEQUENCE [LARGE SCALE GENOMIC DNA]</scope>
    <source>
        <strain evidence="2 3">DSM 21771</strain>
    </source>
</reference>
<dbReference type="Proteomes" id="UP000198853">
    <property type="component" value="Unassembled WGS sequence"/>
</dbReference>
<dbReference type="AlphaFoldDB" id="A0A1G8RMZ7"/>